<dbReference type="EMBL" id="OENF01000039">
    <property type="protein sequence ID" value="SOS75278.1"/>
    <property type="molecule type" value="Genomic_DNA"/>
</dbReference>
<dbReference type="AlphaFoldDB" id="A0A2H1YIH9"/>
<protein>
    <recommendedName>
        <fullName evidence="5">Secreted protein</fullName>
    </recommendedName>
</protein>
<evidence type="ECO:0000256" key="2">
    <source>
        <dbReference type="SAM" id="SignalP"/>
    </source>
</evidence>
<feature type="signal peptide" evidence="2">
    <location>
        <begin position="1"/>
        <end position="21"/>
    </location>
</feature>
<keyword evidence="2" id="KW-0732">Signal</keyword>
<feature type="region of interest" description="Disordered" evidence="1">
    <location>
        <begin position="41"/>
        <end position="79"/>
    </location>
</feature>
<keyword evidence="4" id="KW-1185">Reference proteome</keyword>
<evidence type="ECO:0000256" key="1">
    <source>
        <dbReference type="SAM" id="MobiDB-lite"/>
    </source>
</evidence>
<organism evidence="3 4">
    <name type="scientific">Tenacibaculum piscium</name>
    <dbReference type="NCBI Taxonomy" id="1458515"/>
    <lineage>
        <taxon>Bacteria</taxon>
        <taxon>Pseudomonadati</taxon>
        <taxon>Bacteroidota</taxon>
        <taxon>Flavobacteriia</taxon>
        <taxon>Flavobacteriales</taxon>
        <taxon>Flavobacteriaceae</taxon>
        <taxon>Tenacibaculum</taxon>
    </lineage>
</organism>
<evidence type="ECO:0008006" key="5">
    <source>
        <dbReference type="Google" id="ProtNLM"/>
    </source>
</evidence>
<feature type="compositionally biased region" description="Polar residues" evidence="1">
    <location>
        <begin position="53"/>
        <end position="68"/>
    </location>
</feature>
<dbReference type="RefSeq" id="WP_101918215.1">
    <property type="nucleotide sequence ID" value="NZ_OENF01000039.1"/>
</dbReference>
<proteinExistence type="predicted"/>
<name>A0A2H1YIH9_9FLAO</name>
<evidence type="ECO:0000313" key="4">
    <source>
        <dbReference type="Proteomes" id="UP000234211"/>
    </source>
</evidence>
<accession>A0A2H1YIH9</accession>
<sequence>MKNIHPFSLLMTLSFSTFSFAQLDASYGNKKDNNTSFGMISAPASDAKKPQSLDFSKTNTDGFKTAHSQQQKEYQKKQAEKNLETKGILTKAKIAEESYLNNFPKINGMYHYPIIDQDLGSFSTKDKNVTIICRDYQYPDGDKVTILVNNIPVVSNLILKQRYQSFNISLDEGINTIEILALNQGTSGPNTAGFKIFNDTGNLLSANEWNLATGAKASIIIAKEK</sequence>
<dbReference type="OrthoDB" id="1148517at2"/>
<feature type="chain" id="PRO_5013957545" description="Secreted protein" evidence="2">
    <location>
        <begin position="22"/>
        <end position="225"/>
    </location>
</feature>
<reference evidence="4" key="1">
    <citation type="submission" date="2017-11" db="EMBL/GenBank/DDBJ databases">
        <authorList>
            <person name="Duchaud E."/>
        </authorList>
    </citation>
    <scope>NUCLEOTIDE SEQUENCE [LARGE SCALE GENOMIC DNA]</scope>
    <source>
        <strain evidence="4">Tenacibaculum sp. TNO020</strain>
    </source>
</reference>
<gene>
    <name evidence="3" type="ORF">TNO020_440049</name>
</gene>
<evidence type="ECO:0000313" key="3">
    <source>
        <dbReference type="EMBL" id="SOS75278.1"/>
    </source>
</evidence>
<dbReference type="Proteomes" id="UP000234211">
    <property type="component" value="Unassembled WGS sequence"/>
</dbReference>